<organism evidence="1 2">
    <name type="scientific">Geoalkalibacter subterraneus</name>
    <dbReference type="NCBI Taxonomy" id="483547"/>
    <lineage>
        <taxon>Bacteria</taxon>
        <taxon>Pseudomonadati</taxon>
        <taxon>Thermodesulfobacteriota</taxon>
        <taxon>Desulfuromonadia</taxon>
        <taxon>Desulfuromonadales</taxon>
        <taxon>Geoalkalibacteraceae</taxon>
        <taxon>Geoalkalibacter</taxon>
    </lineage>
</organism>
<dbReference type="Proteomes" id="UP000035036">
    <property type="component" value="Chromosome"/>
</dbReference>
<dbReference type="KEGG" id="gsb:GSUB_00540"/>
<reference evidence="1 2" key="1">
    <citation type="journal article" date="2015" name="Genome Announc.">
        <title>Genomes of Geoalkalibacter ferrihydriticus Z-0531T and Geoalkalibacter subterraneus Red1T, Two Haloalkaliphilic Metal-Reducing Deltaproteobacteria.</title>
        <authorList>
            <person name="Badalamenti J.P."/>
            <person name="Krajmalnik-Brown R."/>
            <person name="Torres C.I."/>
            <person name="Bond D.R."/>
        </authorList>
    </citation>
    <scope>NUCLEOTIDE SEQUENCE [LARGE SCALE GENOMIC DNA]</scope>
    <source>
        <strain evidence="1 2">Red1</strain>
    </source>
</reference>
<evidence type="ECO:0000313" key="1">
    <source>
        <dbReference type="EMBL" id="AJF05373.1"/>
    </source>
</evidence>
<keyword evidence="2" id="KW-1185">Reference proteome</keyword>
<protein>
    <submittedName>
        <fullName evidence="1">Uncharacterized protein</fullName>
    </submittedName>
</protein>
<dbReference type="AlphaFoldDB" id="A0A0B5FDJ1"/>
<dbReference type="HOGENOM" id="CLU_1701740_0_0_7"/>
<dbReference type="STRING" id="483547.GSUB_00540"/>
<name>A0A0B5FDJ1_9BACT</name>
<proteinExistence type="predicted"/>
<sequence length="154" mass="16416">MFPRFNPLGGNAQLKVACQADDRSCNDVHLYLLLPCKAGGAAQQVKSVGVELCLGAFAVGVIGGQDCKAADFPDMFSPGRILTAQQLRENIREHVGAGGRQKAHGAGDPTVSVAADRIYRFQVVVEITLPTVDAVDLPAQCLVEDFVAQQFFSL</sequence>
<accession>A0A0B5FDJ1</accession>
<evidence type="ECO:0000313" key="2">
    <source>
        <dbReference type="Proteomes" id="UP000035036"/>
    </source>
</evidence>
<dbReference type="EMBL" id="CP010311">
    <property type="protein sequence ID" value="AJF05373.1"/>
    <property type="molecule type" value="Genomic_DNA"/>
</dbReference>
<gene>
    <name evidence="1" type="ORF">GSUB_00540</name>
</gene>